<dbReference type="GO" id="GO:0003677">
    <property type="term" value="F:DNA binding"/>
    <property type="evidence" value="ECO:0007669"/>
    <property type="project" value="InterPro"/>
</dbReference>
<name>A0A8S5P3P1_9CAUD</name>
<dbReference type="InterPro" id="IPR010093">
    <property type="entry name" value="SinI_DNA-bd"/>
</dbReference>
<proteinExistence type="predicted"/>
<sequence length="63" mass="7330">MYGFVTVPEFSVLMGISTDTVYRLVKKDAIPYYKVGKNIRLKVEDFRKGCGTDYEEFQILEEV</sequence>
<evidence type="ECO:0000259" key="1">
    <source>
        <dbReference type="Pfam" id="PF12728"/>
    </source>
</evidence>
<reference evidence="2" key="1">
    <citation type="journal article" date="2021" name="Proc. Natl. Acad. Sci. U.S.A.">
        <title>A Catalog of Tens of Thousands of Viruses from Human Metagenomes Reveals Hidden Associations with Chronic Diseases.</title>
        <authorList>
            <person name="Tisza M.J."/>
            <person name="Buck C.B."/>
        </authorList>
    </citation>
    <scope>NUCLEOTIDE SEQUENCE</scope>
    <source>
        <strain evidence="2">CtegP15</strain>
    </source>
</reference>
<feature type="domain" description="Helix-turn-helix" evidence="1">
    <location>
        <begin position="5"/>
        <end position="47"/>
    </location>
</feature>
<organism evidence="2">
    <name type="scientific">Myoviridae sp. ctegP15</name>
    <dbReference type="NCBI Taxonomy" id="2825146"/>
    <lineage>
        <taxon>Viruses</taxon>
        <taxon>Duplodnaviria</taxon>
        <taxon>Heunggongvirae</taxon>
        <taxon>Uroviricota</taxon>
        <taxon>Caudoviricetes</taxon>
    </lineage>
</organism>
<accession>A0A8S5P3P1</accession>
<protein>
    <submittedName>
        <fullName evidence="2">Helix-turn-helix domain protein</fullName>
    </submittedName>
</protein>
<evidence type="ECO:0000313" key="2">
    <source>
        <dbReference type="EMBL" id="DAE01075.1"/>
    </source>
</evidence>
<dbReference type="NCBIfam" id="TIGR01764">
    <property type="entry name" value="excise"/>
    <property type="match status" value="1"/>
</dbReference>
<dbReference type="Pfam" id="PF12728">
    <property type="entry name" value="HTH_17"/>
    <property type="match status" value="1"/>
</dbReference>
<dbReference type="EMBL" id="BK015319">
    <property type="protein sequence ID" value="DAE01075.1"/>
    <property type="molecule type" value="Genomic_DNA"/>
</dbReference>
<dbReference type="InterPro" id="IPR041657">
    <property type="entry name" value="HTH_17"/>
</dbReference>